<dbReference type="AlphaFoldDB" id="A0A1B8YE86"/>
<evidence type="ECO:0000313" key="2">
    <source>
        <dbReference type="Proteomes" id="UP000092665"/>
    </source>
</evidence>
<keyword evidence="2" id="KW-1185">Reference proteome</keyword>
<sequence>MKRRTFIGVAAGAAVGSIIPTVNARSDSNRLFGVPRSLLSPGGVEENRLRLSMSNAKLPIEVWEELITYNRFWETIKQQPALALSYRESPEKVLDEFGIDKEIISPGSAEELLLFITYDKELMHAVKTNDYEELFSRLKSYGLNRRKSSLRSRINHYLNQDANLIAHFKEHIAPDKFKESDIPPLLRLKEILEPLNNGDDTNLAVGASVVATINMAAVVTAHTSTTVNVSTTTSVIAHVLILTAVSVSGKCVAQYQPQINYNEISANTASIHLARIYNNQEMVDTLVKETIEREITACLFAAQKCGYINLPTTREERKEVMQLLTELSLKTMTT</sequence>
<accession>A0A1B8YE86</accession>
<dbReference type="PATRIC" id="fig|29488.15.peg.3797"/>
<name>A0A1B8YE86_9GAMM</name>
<reference evidence="2" key="1">
    <citation type="submission" date="2015-11" db="EMBL/GenBank/DDBJ databases">
        <authorList>
            <person name="Tobias N.J."/>
            <person name="Mishra B."/>
            <person name="Gupta D.K."/>
            <person name="Thines M."/>
            <person name="Stinear T.P."/>
            <person name="Bode H.B."/>
        </authorList>
    </citation>
    <scope>NUCLEOTIDE SEQUENCE [LARGE SCALE GENOMIC DNA]</scope>
    <source>
        <strain evidence="2">PB45.5</strain>
    </source>
</reference>
<organism evidence="1 2">
    <name type="scientific">Photorhabdus namnaonensis</name>
    <dbReference type="NCBI Taxonomy" id="1851568"/>
    <lineage>
        <taxon>Bacteria</taxon>
        <taxon>Pseudomonadati</taxon>
        <taxon>Pseudomonadota</taxon>
        <taxon>Gammaproteobacteria</taxon>
        <taxon>Enterobacterales</taxon>
        <taxon>Morganellaceae</taxon>
        <taxon>Photorhabdus</taxon>
    </lineage>
</organism>
<dbReference type="RefSeq" id="WP_065391410.1">
    <property type="nucleotide sequence ID" value="NZ_CAWMQN010000082.1"/>
</dbReference>
<proteinExistence type="predicted"/>
<dbReference type="EMBL" id="LOIC01000082">
    <property type="protein sequence ID" value="OCA53395.1"/>
    <property type="molecule type" value="Genomic_DNA"/>
</dbReference>
<protein>
    <submittedName>
        <fullName evidence="1">Uncharacterized protein</fullName>
    </submittedName>
</protein>
<evidence type="ECO:0000313" key="1">
    <source>
        <dbReference type="EMBL" id="OCA53395.1"/>
    </source>
</evidence>
<gene>
    <name evidence="1" type="ORF">Phpb_03451</name>
</gene>
<dbReference type="Proteomes" id="UP000092665">
    <property type="component" value="Unassembled WGS sequence"/>
</dbReference>
<comment type="caution">
    <text evidence="1">The sequence shown here is derived from an EMBL/GenBank/DDBJ whole genome shotgun (WGS) entry which is preliminary data.</text>
</comment>